<gene>
    <name evidence="1" type="ORF">GMARGA_LOCUS30197</name>
</gene>
<proteinExistence type="predicted"/>
<reference evidence="1 2" key="1">
    <citation type="submission" date="2021-06" db="EMBL/GenBank/DDBJ databases">
        <authorList>
            <person name="Kallberg Y."/>
            <person name="Tangrot J."/>
            <person name="Rosling A."/>
        </authorList>
    </citation>
    <scope>NUCLEOTIDE SEQUENCE [LARGE SCALE GENOMIC DNA]</scope>
    <source>
        <strain evidence="1 2">120-4 pot B 10/14</strain>
    </source>
</reference>
<name>A0ABN7WFX2_GIGMA</name>
<dbReference type="Proteomes" id="UP000789901">
    <property type="component" value="Unassembled WGS sequence"/>
</dbReference>
<keyword evidence="2" id="KW-1185">Reference proteome</keyword>
<feature type="non-terminal residue" evidence="1">
    <location>
        <position position="1"/>
    </location>
</feature>
<dbReference type="EMBL" id="CAJVQB010042094">
    <property type="protein sequence ID" value="CAG8830096.1"/>
    <property type="molecule type" value="Genomic_DNA"/>
</dbReference>
<protein>
    <submittedName>
        <fullName evidence="1">17477_t:CDS:1</fullName>
    </submittedName>
</protein>
<organism evidence="1 2">
    <name type="scientific">Gigaspora margarita</name>
    <dbReference type="NCBI Taxonomy" id="4874"/>
    <lineage>
        <taxon>Eukaryota</taxon>
        <taxon>Fungi</taxon>
        <taxon>Fungi incertae sedis</taxon>
        <taxon>Mucoromycota</taxon>
        <taxon>Glomeromycotina</taxon>
        <taxon>Glomeromycetes</taxon>
        <taxon>Diversisporales</taxon>
        <taxon>Gigasporaceae</taxon>
        <taxon>Gigaspora</taxon>
    </lineage>
</organism>
<evidence type="ECO:0000313" key="1">
    <source>
        <dbReference type="EMBL" id="CAG8830096.1"/>
    </source>
</evidence>
<evidence type="ECO:0000313" key="2">
    <source>
        <dbReference type="Proteomes" id="UP000789901"/>
    </source>
</evidence>
<comment type="caution">
    <text evidence="1">The sequence shown here is derived from an EMBL/GenBank/DDBJ whole genome shotgun (WGS) entry which is preliminary data.</text>
</comment>
<sequence>NDLNHLLKIANKKKKAGKSVRASGIADGIVKANEIVDKIENIVLKIFIELSY</sequence>
<accession>A0ABN7WFX2</accession>